<accession>A0ABY6F6C8</accession>
<dbReference type="InterPro" id="IPR023614">
    <property type="entry name" value="Porin_dom_sf"/>
</dbReference>
<keyword evidence="4 8" id="KW-0732">Signal</keyword>
<evidence type="ECO:0000256" key="2">
    <source>
        <dbReference type="ARBA" id="ARBA00022452"/>
    </source>
</evidence>
<sequence>MTKQATFRLTKLALAASALGMAFNANAIFNLYNKDGLSLDINGQIDIQATKNDRTHTLLQDGADLVYTQAGTLQFANTSKAGAVIDSTDKETRLNQNQGVSFIDFRGSQKLPNDWRVTGNVGTGYSDDRNLYLSNSSLSLDKKGIGAITLGRQYLHTNYVGRTGTDTPLDIFSTSALRLDYYGIKGLHASAYYSLAGSNDVRKENNTELESGYGASLSYRFPFSDKQYVRFGAGYTQSDFNPVTTGNAWFSNQNTLNRYPQEAQGVAGSLEYKYDRFLIAADVGQKKETMSKSEKTPLDTRKTDYLGGKVSFDINPIFQVSAGYGVKKAKTTLKAGATPLTNDINSIFLGHSAFHPSFVGLQEMYLFDKADTKEFYVQADYRIRPNVRLYGRYDEENTTYKVGGTDFSKVEDRNARAGLVFSF</sequence>
<keyword evidence="7" id="KW-0998">Cell outer membrane</keyword>
<name>A0ABY6F6C8_9GAMM</name>
<dbReference type="PANTHER" id="PTHR34501:SF9">
    <property type="entry name" value="MAJOR OUTER MEMBRANE PROTEIN P.IA"/>
    <property type="match status" value="1"/>
</dbReference>
<feature type="signal peptide" evidence="8">
    <location>
        <begin position="1"/>
        <end position="27"/>
    </location>
</feature>
<gene>
    <name evidence="9" type="ORF">LU297_04145</name>
</gene>
<dbReference type="SUPFAM" id="SSF56935">
    <property type="entry name" value="Porins"/>
    <property type="match status" value="1"/>
</dbReference>
<evidence type="ECO:0000256" key="3">
    <source>
        <dbReference type="ARBA" id="ARBA00022692"/>
    </source>
</evidence>
<keyword evidence="2" id="KW-1134">Transmembrane beta strand</keyword>
<keyword evidence="3" id="KW-0812">Transmembrane</keyword>
<evidence type="ECO:0008006" key="11">
    <source>
        <dbReference type="Google" id="ProtNLM"/>
    </source>
</evidence>
<evidence type="ECO:0000313" key="9">
    <source>
        <dbReference type="EMBL" id="UXZ05640.1"/>
    </source>
</evidence>
<feature type="chain" id="PRO_5047155008" description="Porin domain-containing protein" evidence="8">
    <location>
        <begin position="28"/>
        <end position="423"/>
    </location>
</feature>
<dbReference type="PANTHER" id="PTHR34501">
    <property type="entry name" value="PROTEIN YDDL-RELATED"/>
    <property type="match status" value="1"/>
</dbReference>
<evidence type="ECO:0000256" key="8">
    <source>
        <dbReference type="SAM" id="SignalP"/>
    </source>
</evidence>
<dbReference type="EMBL" id="CP089977">
    <property type="protein sequence ID" value="UXZ05640.1"/>
    <property type="molecule type" value="Genomic_DNA"/>
</dbReference>
<dbReference type="InterPro" id="IPR050298">
    <property type="entry name" value="Gram-neg_bact_OMP"/>
</dbReference>
<keyword evidence="5" id="KW-0406">Ion transport</keyword>
<dbReference type="RefSeq" id="WP_263077152.1">
    <property type="nucleotide sequence ID" value="NZ_CP089977.1"/>
</dbReference>
<keyword evidence="2" id="KW-0472">Membrane</keyword>
<evidence type="ECO:0000256" key="1">
    <source>
        <dbReference type="ARBA" id="ARBA00022448"/>
    </source>
</evidence>
<evidence type="ECO:0000256" key="5">
    <source>
        <dbReference type="ARBA" id="ARBA00023065"/>
    </source>
</evidence>
<keyword evidence="1" id="KW-0813">Transport</keyword>
<dbReference type="Gene3D" id="2.40.160.10">
    <property type="entry name" value="Porin"/>
    <property type="match status" value="1"/>
</dbReference>
<reference evidence="9" key="1">
    <citation type="submission" date="2021-12" db="EMBL/GenBank/DDBJ databases">
        <title>taxonomy of Moraxella sp. ZY201224.</title>
        <authorList>
            <person name="Li F."/>
        </authorList>
    </citation>
    <scope>NUCLEOTIDE SEQUENCE</scope>
    <source>
        <strain evidence="9">ZY201224</strain>
    </source>
</reference>
<evidence type="ECO:0000256" key="4">
    <source>
        <dbReference type="ARBA" id="ARBA00022729"/>
    </source>
</evidence>
<evidence type="ECO:0000256" key="6">
    <source>
        <dbReference type="ARBA" id="ARBA00023114"/>
    </source>
</evidence>
<dbReference type="Proteomes" id="UP001063782">
    <property type="component" value="Chromosome"/>
</dbReference>
<evidence type="ECO:0000313" key="10">
    <source>
        <dbReference type="Proteomes" id="UP001063782"/>
    </source>
</evidence>
<proteinExistence type="predicted"/>
<protein>
    <recommendedName>
        <fullName evidence="11">Porin domain-containing protein</fullName>
    </recommendedName>
</protein>
<keyword evidence="10" id="KW-1185">Reference proteome</keyword>
<organism evidence="9 10">
    <name type="scientific">Moraxella nasicaprae</name>
    <dbReference type="NCBI Taxonomy" id="2904122"/>
    <lineage>
        <taxon>Bacteria</taxon>
        <taxon>Pseudomonadati</taxon>
        <taxon>Pseudomonadota</taxon>
        <taxon>Gammaproteobacteria</taxon>
        <taxon>Moraxellales</taxon>
        <taxon>Moraxellaceae</taxon>
        <taxon>Moraxella</taxon>
    </lineage>
</organism>
<keyword evidence="6" id="KW-0626">Porin</keyword>
<evidence type="ECO:0000256" key="7">
    <source>
        <dbReference type="ARBA" id="ARBA00023237"/>
    </source>
</evidence>